<dbReference type="AlphaFoldDB" id="A0A226WXV6"/>
<evidence type="ECO:0000313" key="2">
    <source>
        <dbReference type="Proteomes" id="UP000214720"/>
    </source>
</evidence>
<sequence length="136" mass="14972">MTPFVKVLGLVSMTVGEFGGTAPNTTDPLPENLQLPFSLPQNVYFTPLTVMLLCAWALPTPNIASVVAIEIGSSLKYFIVIPVVLLQVIPEDRQDRPKSSRVRVFYGAERFDPGMLLIAAVLQERHPSTCQCRTRG</sequence>
<protein>
    <submittedName>
        <fullName evidence="1">Uncharacterized protein</fullName>
    </submittedName>
</protein>
<organism evidence="1 2">
    <name type="scientific">Caballeronia sordidicola</name>
    <name type="common">Burkholderia sordidicola</name>
    <dbReference type="NCBI Taxonomy" id="196367"/>
    <lineage>
        <taxon>Bacteria</taxon>
        <taxon>Pseudomonadati</taxon>
        <taxon>Pseudomonadota</taxon>
        <taxon>Betaproteobacteria</taxon>
        <taxon>Burkholderiales</taxon>
        <taxon>Burkholderiaceae</taxon>
        <taxon>Caballeronia</taxon>
    </lineage>
</organism>
<dbReference type="EMBL" id="MTHB01000173">
    <property type="protein sequence ID" value="OXC75448.1"/>
    <property type="molecule type" value="Genomic_DNA"/>
</dbReference>
<proteinExistence type="predicted"/>
<reference evidence="2" key="1">
    <citation type="submission" date="2017-01" db="EMBL/GenBank/DDBJ databases">
        <title>Genome Analysis of Deinococcus marmoris KOPRI26562.</title>
        <authorList>
            <person name="Kim J.H."/>
            <person name="Oh H.-M."/>
        </authorList>
    </citation>
    <scope>NUCLEOTIDE SEQUENCE [LARGE SCALE GENOMIC DNA]</scope>
    <source>
        <strain evidence="2">PAMC 26633</strain>
    </source>
</reference>
<comment type="caution">
    <text evidence="1">The sequence shown here is derived from an EMBL/GenBank/DDBJ whole genome shotgun (WGS) entry which is preliminary data.</text>
</comment>
<accession>A0A226WXV6</accession>
<name>A0A226WXV6_CABSO</name>
<gene>
    <name evidence="1" type="ORF">BSU04_26875</name>
</gene>
<evidence type="ECO:0000313" key="1">
    <source>
        <dbReference type="EMBL" id="OXC75448.1"/>
    </source>
</evidence>
<dbReference type="Proteomes" id="UP000214720">
    <property type="component" value="Unassembled WGS sequence"/>
</dbReference>